<dbReference type="PATRIC" id="fig|1461581.3.peg.1290"/>
<dbReference type="EMBL" id="LK391969">
    <property type="protein sequence ID" value="CEF26383.1"/>
    <property type="molecule type" value="Genomic_DNA"/>
</dbReference>
<accession>A0A078MCT0</accession>
<name>A0A078MCT0_9PSED</name>
<proteinExistence type="predicted"/>
<dbReference type="AlphaFoldDB" id="A0A078MCT0"/>
<evidence type="ECO:0000313" key="2">
    <source>
        <dbReference type="EMBL" id="CEA04019.1"/>
    </source>
</evidence>
<organism evidence="2">
    <name type="scientific">Pseudomonas saudimassiliensis</name>
    <dbReference type="NCBI Taxonomy" id="1461581"/>
    <lineage>
        <taxon>Bacteria</taxon>
        <taxon>Pseudomonadati</taxon>
        <taxon>Pseudomonadota</taxon>
        <taxon>Gammaproteobacteria</taxon>
        <taxon>Pseudomonadales</taxon>
        <taxon>Pseudomonadaceae</taxon>
        <taxon>Pseudomonas</taxon>
    </lineage>
</organism>
<evidence type="ECO:0000256" key="1">
    <source>
        <dbReference type="SAM" id="SignalP"/>
    </source>
</evidence>
<dbReference type="InterPro" id="IPR026331">
    <property type="entry name" value="PFL_4710"/>
</dbReference>
<dbReference type="Pfam" id="PF06834">
    <property type="entry name" value="TraU"/>
    <property type="match status" value="1"/>
</dbReference>
<feature type="signal peptide" evidence="1">
    <location>
        <begin position="1"/>
        <end position="25"/>
    </location>
</feature>
<sequence>MQSRALLNGLIGLCLTVLATTPVQAGEISTAEIVSSAVSPACVDYQAVGICAWLFCSYGCTVRTSVKVKHYVPELVVSSYNSTGANPWTDVAAMSPPVSGRAEGGGNMTGRHANARDILRFKNVDAIGHPATSMFSALNNMSGMICASGTFSMNPHFLSTLDTVGWRHALVERLYPQAYTPGMRELGRLGDNWGNIYPRSGFVSQSDDYRGGALAAQRVADLVTRRNSPHVYQPLTPVARDGWWPPLSAVVEGDASTHRWQALAPSLESSCSVWPDRGHLASYGDRTDGSGDYVWALWRPYSCCERRGQVLLVHTGG</sequence>
<protein>
    <submittedName>
        <fullName evidence="2">Integrating conjugative element protein</fullName>
    </submittedName>
</protein>
<reference evidence="2" key="1">
    <citation type="submission" date="2014-07" db="EMBL/GenBank/DDBJ databases">
        <authorList>
            <person name="Urmite Genomes Urmite Genomes"/>
        </authorList>
    </citation>
    <scope>NUCLEOTIDE SEQUENCE</scope>
    <source>
        <strain evidence="2">12M76_air</strain>
    </source>
</reference>
<dbReference type="NCBIfam" id="TIGR03756">
    <property type="entry name" value="conj_TIGR03756"/>
    <property type="match status" value="1"/>
</dbReference>
<dbReference type="RefSeq" id="WP_052508717.1">
    <property type="nucleotide sequence ID" value="NZ_LK391969.1"/>
</dbReference>
<keyword evidence="1" id="KW-0732">Signal</keyword>
<dbReference type="InterPro" id="IPR009649">
    <property type="entry name" value="TraU"/>
</dbReference>
<dbReference type="OrthoDB" id="8435546at2"/>
<feature type="chain" id="PRO_5007377914" evidence="1">
    <location>
        <begin position="26"/>
        <end position="317"/>
    </location>
</feature>
<gene>
    <name evidence="2" type="ORF">BN1049_01312</name>
</gene>
<dbReference type="EMBL" id="LM997413">
    <property type="protein sequence ID" value="CEA04019.1"/>
    <property type="molecule type" value="Genomic_DNA"/>
</dbReference>